<evidence type="ECO:0000313" key="1">
    <source>
        <dbReference type="EMBL" id="KAH1056997.1"/>
    </source>
</evidence>
<organism evidence="1 2">
    <name type="scientific">Gossypium stocksii</name>
    <dbReference type="NCBI Taxonomy" id="47602"/>
    <lineage>
        <taxon>Eukaryota</taxon>
        <taxon>Viridiplantae</taxon>
        <taxon>Streptophyta</taxon>
        <taxon>Embryophyta</taxon>
        <taxon>Tracheophyta</taxon>
        <taxon>Spermatophyta</taxon>
        <taxon>Magnoliopsida</taxon>
        <taxon>eudicotyledons</taxon>
        <taxon>Gunneridae</taxon>
        <taxon>Pentapetalae</taxon>
        <taxon>rosids</taxon>
        <taxon>malvids</taxon>
        <taxon>Malvales</taxon>
        <taxon>Malvaceae</taxon>
        <taxon>Malvoideae</taxon>
        <taxon>Gossypium</taxon>
    </lineage>
</organism>
<protein>
    <submittedName>
        <fullName evidence="1">Uncharacterized protein</fullName>
    </submittedName>
</protein>
<dbReference type="AlphaFoldDB" id="A0A9D3UT78"/>
<comment type="caution">
    <text evidence="1">The sequence shown here is derived from an EMBL/GenBank/DDBJ whole genome shotgun (WGS) entry which is preliminary data.</text>
</comment>
<evidence type="ECO:0000313" key="2">
    <source>
        <dbReference type="Proteomes" id="UP000828251"/>
    </source>
</evidence>
<accession>A0A9D3UT78</accession>
<sequence length="62" mass="6730">MGKSGFEADTKVDTIGLSGGEQMFQHSRGRTQVDVAGVVVIKGLCNNNNHRRPKKSITFTIP</sequence>
<gene>
    <name evidence="1" type="ORF">J1N35_035062</name>
</gene>
<name>A0A9D3UT78_9ROSI</name>
<keyword evidence="2" id="KW-1185">Reference proteome</keyword>
<reference evidence="1 2" key="1">
    <citation type="journal article" date="2021" name="Plant Biotechnol. J.">
        <title>Multi-omics assisted identification of the key and species-specific regulatory components of drought-tolerant mechanisms in Gossypium stocksii.</title>
        <authorList>
            <person name="Yu D."/>
            <person name="Ke L."/>
            <person name="Zhang D."/>
            <person name="Wu Y."/>
            <person name="Sun Y."/>
            <person name="Mei J."/>
            <person name="Sun J."/>
            <person name="Sun Y."/>
        </authorList>
    </citation>
    <scope>NUCLEOTIDE SEQUENCE [LARGE SCALE GENOMIC DNA]</scope>
    <source>
        <strain evidence="2">cv. E1</strain>
        <tissue evidence="1">Leaf</tissue>
    </source>
</reference>
<dbReference type="EMBL" id="JAIQCV010000010">
    <property type="protein sequence ID" value="KAH1056997.1"/>
    <property type="molecule type" value="Genomic_DNA"/>
</dbReference>
<dbReference type="Proteomes" id="UP000828251">
    <property type="component" value="Unassembled WGS sequence"/>
</dbReference>
<proteinExistence type="predicted"/>